<reference evidence="2" key="1">
    <citation type="submission" date="2018-05" db="EMBL/GenBank/DDBJ databases">
        <authorList>
            <person name="Lanie J.A."/>
            <person name="Ng W.-L."/>
            <person name="Kazmierczak K.M."/>
            <person name="Andrzejewski T.M."/>
            <person name="Davidsen T.M."/>
            <person name="Wayne K.J."/>
            <person name="Tettelin H."/>
            <person name="Glass J.I."/>
            <person name="Rusch D."/>
            <person name="Podicherti R."/>
            <person name="Tsui H.-C.T."/>
            <person name="Winkler M.E."/>
        </authorList>
    </citation>
    <scope>NUCLEOTIDE SEQUENCE</scope>
</reference>
<dbReference type="SUPFAM" id="SSF53448">
    <property type="entry name" value="Nucleotide-diphospho-sugar transferases"/>
    <property type="match status" value="1"/>
</dbReference>
<dbReference type="InterPro" id="IPR025877">
    <property type="entry name" value="MobA-like_NTP_Trfase"/>
</dbReference>
<dbReference type="Pfam" id="PF12804">
    <property type="entry name" value="NTP_transf_3"/>
    <property type="match status" value="1"/>
</dbReference>
<dbReference type="AlphaFoldDB" id="A0A382LBE9"/>
<accession>A0A382LBE9</accession>
<evidence type="ECO:0000259" key="1">
    <source>
        <dbReference type="Pfam" id="PF12804"/>
    </source>
</evidence>
<feature type="domain" description="MobA-like NTP transferase" evidence="1">
    <location>
        <begin position="12"/>
        <end position="173"/>
    </location>
</feature>
<dbReference type="GO" id="GO:0016779">
    <property type="term" value="F:nucleotidyltransferase activity"/>
    <property type="evidence" value="ECO:0007669"/>
    <property type="project" value="UniProtKB-ARBA"/>
</dbReference>
<dbReference type="CDD" id="cd04182">
    <property type="entry name" value="GT_2_like_f"/>
    <property type="match status" value="1"/>
</dbReference>
<organism evidence="2">
    <name type="scientific">marine metagenome</name>
    <dbReference type="NCBI Taxonomy" id="408172"/>
    <lineage>
        <taxon>unclassified sequences</taxon>
        <taxon>metagenomes</taxon>
        <taxon>ecological metagenomes</taxon>
    </lineage>
</organism>
<protein>
    <recommendedName>
        <fullName evidence="1">MobA-like NTP transferase domain-containing protein</fullName>
    </recommendedName>
</protein>
<dbReference type="PANTHER" id="PTHR43777">
    <property type="entry name" value="MOLYBDENUM COFACTOR CYTIDYLYLTRANSFERASE"/>
    <property type="match status" value="1"/>
</dbReference>
<evidence type="ECO:0000313" key="2">
    <source>
        <dbReference type="EMBL" id="SVC33195.1"/>
    </source>
</evidence>
<name>A0A382LBE9_9ZZZZ</name>
<sequence length="201" mass="21649">MTVLNDCSGLWCVILAAGASSRLGKPKQLIQYRGRPLLLHAASAATSISPTRSIVVLGAHSLRLRALLARHLQNVSVIVNHQWGSGMMSSLIVGLKALPSNACAALLMLSDQPRIDARSLNRLVKAWRTKPNVPAAAYFSQTIGAPAILPKHYWANIKLLSGDTGARSLLQQSDTNTTTVAMPEAALDIDTNEDLKRLKHC</sequence>
<dbReference type="PANTHER" id="PTHR43777:SF1">
    <property type="entry name" value="MOLYBDENUM COFACTOR CYTIDYLYLTRANSFERASE"/>
    <property type="match status" value="1"/>
</dbReference>
<dbReference type="InterPro" id="IPR029044">
    <property type="entry name" value="Nucleotide-diphossugar_trans"/>
</dbReference>
<dbReference type="EMBL" id="UINC01085540">
    <property type="protein sequence ID" value="SVC33195.1"/>
    <property type="molecule type" value="Genomic_DNA"/>
</dbReference>
<proteinExistence type="predicted"/>
<dbReference type="Gene3D" id="3.90.550.10">
    <property type="entry name" value="Spore Coat Polysaccharide Biosynthesis Protein SpsA, Chain A"/>
    <property type="match status" value="1"/>
</dbReference>
<gene>
    <name evidence="2" type="ORF">METZ01_LOCUS286049</name>
</gene>